<evidence type="ECO:0000256" key="8">
    <source>
        <dbReference type="SAM" id="SignalP"/>
    </source>
</evidence>
<keyword evidence="7" id="KW-0449">Lipoprotein</keyword>
<evidence type="ECO:0000313" key="9">
    <source>
        <dbReference type="EMBL" id="RHB33370.1"/>
    </source>
</evidence>
<evidence type="ECO:0000256" key="1">
    <source>
        <dbReference type="ARBA" id="ARBA00004442"/>
    </source>
</evidence>
<dbReference type="PROSITE" id="PS51257">
    <property type="entry name" value="PROKAR_LIPOPROTEIN"/>
    <property type="match status" value="1"/>
</dbReference>
<feature type="signal peptide" evidence="8">
    <location>
        <begin position="1"/>
        <end position="19"/>
    </location>
</feature>
<keyword evidence="6" id="KW-0998">Cell outer membrane</keyword>
<reference evidence="9 10" key="1">
    <citation type="submission" date="2018-08" db="EMBL/GenBank/DDBJ databases">
        <title>A genome reference for cultivated species of the human gut microbiota.</title>
        <authorList>
            <person name="Zou Y."/>
            <person name="Xue W."/>
            <person name="Luo G."/>
        </authorList>
    </citation>
    <scope>NUCLEOTIDE SEQUENCE [LARGE SCALE GENOMIC DNA]</scope>
    <source>
        <strain evidence="9 10">AM40-30BH</strain>
    </source>
</reference>
<gene>
    <name evidence="9" type="ORF">DW888_16065</name>
</gene>
<dbReference type="InterPro" id="IPR014941">
    <property type="entry name" value="FimB/Mfa2/Mfa3"/>
</dbReference>
<accession>A0A413VIF9</accession>
<dbReference type="GO" id="GO:0009279">
    <property type="term" value="C:cell outer membrane"/>
    <property type="evidence" value="ECO:0007669"/>
    <property type="project" value="UniProtKB-SubCell"/>
</dbReference>
<protein>
    <recommendedName>
        <fullName evidence="11">Fimbrillin family protein</fullName>
    </recommendedName>
</protein>
<keyword evidence="3 8" id="KW-0732">Signal</keyword>
<evidence type="ECO:0000256" key="2">
    <source>
        <dbReference type="ARBA" id="ARBA00007248"/>
    </source>
</evidence>
<dbReference type="AlphaFoldDB" id="A0A413VIF9"/>
<comment type="caution">
    <text evidence="9">The sequence shown here is derived from an EMBL/GenBank/DDBJ whole genome shotgun (WGS) entry which is preliminary data.</text>
</comment>
<dbReference type="Proteomes" id="UP000284379">
    <property type="component" value="Unassembled WGS sequence"/>
</dbReference>
<evidence type="ECO:0000313" key="10">
    <source>
        <dbReference type="Proteomes" id="UP000284379"/>
    </source>
</evidence>
<evidence type="ECO:0008006" key="11">
    <source>
        <dbReference type="Google" id="ProtNLM"/>
    </source>
</evidence>
<evidence type="ECO:0000256" key="5">
    <source>
        <dbReference type="ARBA" id="ARBA00023139"/>
    </source>
</evidence>
<dbReference type="RefSeq" id="WP_122201985.1">
    <property type="nucleotide sequence ID" value="NZ_CABJFV010000016.1"/>
</dbReference>
<evidence type="ECO:0000256" key="6">
    <source>
        <dbReference type="ARBA" id="ARBA00023237"/>
    </source>
</evidence>
<keyword evidence="4" id="KW-0472">Membrane</keyword>
<evidence type="ECO:0000256" key="7">
    <source>
        <dbReference type="ARBA" id="ARBA00023288"/>
    </source>
</evidence>
<dbReference type="EMBL" id="QSGO01000016">
    <property type="protein sequence ID" value="RHB33370.1"/>
    <property type="molecule type" value="Genomic_DNA"/>
</dbReference>
<comment type="similarity">
    <text evidence="2">Belongs to the bacteroidetes fimbrillin superfamily. FimB/Mfa2 family.</text>
</comment>
<evidence type="ECO:0000256" key="4">
    <source>
        <dbReference type="ARBA" id="ARBA00023136"/>
    </source>
</evidence>
<sequence>MKKLFPILLSILLMLSSCIQDELDACAGRLHIYFSYIYGQTNQFYETAKTDVHLNYYYKESGDKFRETTIERASIGIDNPYVREKQREDKDSITLIAWTHDERVEYVDAASTPMGVGYVHLKEMTPGSGICAPVDDLLYGQTSFHAGTHIERRDVTIPFVRAVCRVRITMIPQTVQDGDADIDINGRRDTYATVIIPHADDYTFHLKGTRNKIDYNNITSGEEIILNPKAYYDEKDGNVKTTWFGAFSSLEEYLKVNVYIKDNPAASFDCAPIQLASTPGDYIDLVIDGHYIRPQMSIKVNGWKLATVESSM</sequence>
<name>A0A413VIF9_9BACE</name>
<evidence type="ECO:0000256" key="3">
    <source>
        <dbReference type="ARBA" id="ARBA00022729"/>
    </source>
</evidence>
<dbReference type="Pfam" id="PF08842">
    <property type="entry name" value="Mfa2"/>
    <property type="match status" value="1"/>
</dbReference>
<organism evidence="9 10">
    <name type="scientific">Bacteroides nordii</name>
    <dbReference type="NCBI Taxonomy" id="291645"/>
    <lineage>
        <taxon>Bacteria</taxon>
        <taxon>Pseudomonadati</taxon>
        <taxon>Bacteroidota</taxon>
        <taxon>Bacteroidia</taxon>
        <taxon>Bacteroidales</taxon>
        <taxon>Bacteroidaceae</taxon>
        <taxon>Bacteroides</taxon>
    </lineage>
</organism>
<comment type="subcellular location">
    <subcellularLocation>
        <location evidence="1">Cell outer membrane</location>
    </subcellularLocation>
</comment>
<feature type="chain" id="PRO_5019124483" description="Fimbrillin family protein" evidence="8">
    <location>
        <begin position="20"/>
        <end position="312"/>
    </location>
</feature>
<proteinExistence type="inferred from homology"/>
<keyword evidence="5" id="KW-0564">Palmitate</keyword>